<dbReference type="Gene3D" id="3.40.50.300">
    <property type="entry name" value="P-loop containing nucleotide triphosphate hydrolases"/>
    <property type="match status" value="1"/>
</dbReference>
<evidence type="ECO:0000313" key="1">
    <source>
        <dbReference type="EMBL" id="PSB92121.1"/>
    </source>
</evidence>
<dbReference type="PANTHER" id="PTHR11669">
    <property type="entry name" value="REPLICATION FACTOR C / DNA POLYMERASE III GAMMA-TAU SUBUNIT"/>
    <property type="match status" value="1"/>
</dbReference>
<organism evidence="1 2">
    <name type="scientific">Candidatus Pandoraea novymonadis</name>
    <dbReference type="NCBI Taxonomy" id="1808959"/>
    <lineage>
        <taxon>Bacteria</taxon>
        <taxon>Pseudomonadati</taxon>
        <taxon>Pseudomonadota</taxon>
        <taxon>Betaproteobacteria</taxon>
        <taxon>Burkholderiales</taxon>
        <taxon>Burkholderiaceae</taxon>
        <taxon>Pandoraea</taxon>
    </lineage>
</organism>
<dbReference type="Proteomes" id="UP000242660">
    <property type="component" value="Unassembled WGS sequence"/>
</dbReference>
<dbReference type="Pfam" id="PF13177">
    <property type="entry name" value="DNA_pol3_delta2"/>
    <property type="match status" value="1"/>
</dbReference>
<dbReference type="SUPFAM" id="SSF52540">
    <property type="entry name" value="P-loop containing nucleoside triphosphate hydrolases"/>
    <property type="match status" value="1"/>
</dbReference>
<dbReference type="PANTHER" id="PTHR11669:SF8">
    <property type="entry name" value="DNA POLYMERASE III SUBUNIT DELTA"/>
    <property type="match status" value="1"/>
</dbReference>
<protein>
    <submittedName>
        <fullName evidence="1">DNA polymerase III subunit delta</fullName>
    </submittedName>
</protein>
<dbReference type="NCBIfam" id="TIGR00678">
    <property type="entry name" value="holB"/>
    <property type="match status" value="1"/>
</dbReference>
<reference evidence="1 2" key="1">
    <citation type="journal article" date="2017" name="Front. Microbiol.">
        <title>Genome of Ca. Pandoraea novymonadis, an Endosymbiotic Bacterium of the Trypanosomatid Novymonas esmeraldas.</title>
        <authorList>
            <person name="Kostygov A.Y."/>
            <person name="Butenko A."/>
            <person name="Nenarokova A."/>
            <person name="Tashyreva D."/>
            <person name="Flegontov P."/>
            <person name="Lukes J."/>
            <person name="Yurchenko V."/>
        </authorList>
    </citation>
    <scope>NUCLEOTIDE SEQUENCE [LARGE SCALE GENOMIC DNA]</scope>
    <source>
        <strain evidence="1 2">E262</strain>
    </source>
</reference>
<dbReference type="EMBL" id="MUHY01000001">
    <property type="protein sequence ID" value="PSB92121.1"/>
    <property type="molecule type" value="Genomic_DNA"/>
</dbReference>
<name>A0ABX5FEI6_9BURK</name>
<accession>A0ABX5FEI6</accession>
<gene>
    <name evidence="1" type="primary">holB</name>
    <name evidence="1" type="ORF">BZL35_00349</name>
</gene>
<dbReference type="InterPro" id="IPR050238">
    <property type="entry name" value="DNA_Rep/Repair_Clamp_Loader"/>
</dbReference>
<keyword evidence="2" id="KW-1185">Reference proteome</keyword>
<dbReference type="InterPro" id="IPR027417">
    <property type="entry name" value="P-loop_NTPase"/>
</dbReference>
<comment type="caution">
    <text evidence="1">The sequence shown here is derived from an EMBL/GenBank/DDBJ whole genome shotgun (WGS) entry which is preliminary data.</text>
</comment>
<dbReference type="InterPro" id="IPR004622">
    <property type="entry name" value="DNA_pol_HolB"/>
</dbReference>
<dbReference type="RefSeq" id="WP_106182277.1">
    <property type="nucleotide sequence ID" value="NZ_MUHY01000001.1"/>
</dbReference>
<sequence>MLYSWQSRDWSRLANLRDHLPHALLLQALPGTGEIELAFHFAQGLLCEAVRSDLQPCGKCTACQWFIKGNHPDFRAVYPEIFIGLLSEEAKSDNNMKKKPNILSKEIKIEQVRHLIDFANLGSHRHGNRVAVLYPAESLNMNAANALLKTLEEPPEGVIFILVTTGRNLLLPTILSRCRRIVLSRPDIESSTQWLMSSAVLDYGEAMSILTEAGGAPLHALLLSTPEERLWRNHLLIQLEKGAALDVFTCAEKLYKRSLIDILVTLQRWCFDLLSARMTGVIRFFPARIEQLERCGHNTDNLRLLGFLRELEQQREFQNHPLNKNVLLEALFLKYQQLFTDVGSV</sequence>
<evidence type="ECO:0000313" key="2">
    <source>
        <dbReference type="Proteomes" id="UP000242660"/>
    </source>
</evidence>
<proteinExistence type="predicted"/>